<reference evidence="3 4" key="2">
    <citation type="journal article" date="2024" name="G3 (Bethesda)">
        <title>The genome of the cryopelagic Antarctic bald notothen, Trematomus borchgrevinki.</title>
        <authorList>
            <person name="Rayamajhi N."/>
            <person name="Rivera-Colon A.G."/>
            <person name="Minhas B.F."/>
            <person name="Cheng C.C."/>
            <person name="Catchen J.M."/>
        </authorList>
    </citation>
    <scope>NUCLEOTIDE SEQUENCE [LARGE SCALE GENOMIC DNA]</scope>
    <source>
        <strain evidence="3">AGRC-2024</strain>
    </source>
</reference>
<accession>A0ABD2H0X1</accession>
<evidence type="ECO:0000256" key="1">
    <source>
        <dbReference type="SAM" id="MobiDB-lite"/>
    </source>
</evidence>
<dbReference type="PROSITE" id="PS50076">
    <property type="entry name" value="DNAJ_2"/>
    <property type="match status" value="1"/>
</dbReference>
<feature type="region of interest" description="Disordered" evidence="1">
    <location>
        <begin position="102"/>
        <end position="122"/>
    </location>
</feature>
<reference evidence="3 4" key="1">
    <citation type="journal article" date="2022" name="G3 (Bethesda)">
        <title>Evaluating Illumina-, Nanopore-, and PacBio-based genome assembly strategies with the bald notothen, Trematomus borchgrevinki.</title>
        <authorList>
            <person name="Rayamajhi N."/>
            <person name="Cheng C.C."/>
            <person name="Catchen J.M."/>
        </authorList>
    </citation>
    <scope>NUCLEOTIDE SEQUENCE [LARGE SCALE GENOMIC DNA]</scope>
    <source>
        <strain evidence="3">AGRC-2024</strain>
    </source>
</reference>
<dbReference type="Pfam" id="PF00226">
    <property type="entry name" value="DnaJ"/>
    <property type="match status" value="1"/>
</dbReference>
<evidence type="ECO:0000313" key="4">
    <source>
        <dbReference type="Proteomes" id="UP001619887"/>
    </source>
</evidence>
<dbReference type="AlphaFoldDB" id="A0ABD2H0X1"/>
<keyword evidence="4" id="KW-1185">Reference proteome</keyword>
<dbReference type="CDD" id="cd06257">
    <property type="entry name" value="DnaJ"/>
    <property type="match status" value="1"/>
</dbReference>
<evidence type="ECO:0000313" key="3">
    <source>
        <dbReference type="EMBL" id="KAL3059907.1"/>
    </source>
</evidence>
<protein>
    <recommendedName>
        <fullName evidence="2">J domain-containing protein</fullName>
    </recommendedName>
</protein>
<gene>
    <name evidence="3" type="ORF">OYC64_014497</name>
</gene>
<evidence type="ECO:0000259" key="2">
    <source>
        <dbReference type="PROSITE" id="PS50076"/>
    </source>
</evidence>
<name>A0ABD2H0X1_PAGBO</name>
<sequence>MSCTFHLMVSHSGFYHGRFLLVLSRQSLLLRELSSMHQMSRSLRESSRILQLPDEAQSSPGQVKEAYLRLAKHYHPDSGAPTADAVLFARVEDAYRAVLAHQTKTNRTDGGKQVEDEDNSRGKAFPHRHYLRVWVQARPASMSASIDGFVSTGHLNKFLTTGRGSTRGQPLQRGQS</sequence>
<dbReference type="InterPro" id="IPR001623">
    <property type="entry name" value="DnaJ_domain"/>
</dbReference>
<dbReference type="SUPFAM" id="SSF46565">
    <property type="entry name" value="Chaperone J-domain"/>
    <property type="match status" value="1"/>
</dbReference>
<dbReference type="Proteomes" id="UP001619887">
    <property type="component" value="Unassembled WGS sequence"/>
</dbReference>
<organism evidence="3 4">
    <name type="scientific">Pagothenia borchgrevinki</name>
    <name type="common">Bald rockcod</name>
    <name type="synonym">Trematomus borchgrevinki</name>
    <dbReference type="NCBI Taxonomy" id="8213"/>
    <lineage>
        <taxon>Eukaryota</taxon>
        <taxon>Metazoa</taxon>
        <taxon>Chordata</taxon>
        <taxon>Craniata</taxon>
        <taxon>Vertebrata</taxon>
        <taxon>Euteleostomi</taxon>
        <taxon>Actinopterygii</taxon>
        <taxon>Neopterygii</taxon>
        <taxon>Teleostei</taxon>
        <taxon>Neoteleostei</taxon>
        <taxon>Acanthomorphata</taxon>
        <taxon>Eupercaria</taxon>
        <taxon>Perciformes</taxon>
        <taxon>Notothenioidei</taxon>
        <taxon>Nototheniidae</taxon>
        <taxon>Pagothenia</taxon>
    </lineage>
</organism>
<comment type="caution">
    <text evidence="3">The sequence shown here is derived from an EMBL/GenBank/DDBJ whole genome shotgun (WGS) entry which is preliminary data.</text>
</comment>
<dbReference type="EMBL" id="JBIYXZ010002073">
    <property type="protein sequence ID" value="KAL3059907.1"/>
    <property type="molecule type" value="Genomic_DNA"/>
</dbReference>
<dbReference type="Gene3D" id="1.10.287.110">
    <property type="entry name" value="DnaJ domain"/>
    <property type="match status" value="1"/>
</dbReference>
<feature type="domain" description="J" evidence="2">
    <location>
        <begin position="45"/>
        <end position="119"/>
    </location>
</feature>
<dbReference type="InterPro" id="IPR036869">
    <property type="entry name" value="J_dom_sf"/>
</dbReference>
<proteinExistence type="predicted"/>